<evidence type="ECO:0000313" key="1">
    <source>
        <dbReference type="EMBL" id="MFC0476664.1"/>
    </source>
</evidence>
<sequence>MKINVYMVDLRLQYGQYEIKDPGSISCILVHETDVQKVTQ</sequence>
<dbReference type="EMBL" id="JBHLUU010000109">
    <property type="protein sequence ID" value="MFC0476664.1"/>
    <property type="molecule type" value="Genomic_DNA"/>
</dbReference>
<name>A0ABV6KTK2_9BACI</name>
<reference evidence="1 2" key="1">
    <citation type="submission" date="2024-09" db="EMBL/GenBank/DDBJ databases">
        <authorList>
            <person name="Sun Q."/>
            <person name="Mori K."/>
        </authorList>
    </citation>
    <scope>NUCLEOTIDE SEQUENCE [LARGE SCALE GENOMIC DNA]</scope>
    <source>
        <strain evidence="1 2">CGMCC 1.9126</strain>
    </source>
</reference>
<gene>
    <name evidence="1" type="ORF">ACFFHF_15775</name>
</gene>
<dbReference type="RefSeq" id="WP_340906716.1">
    <property type="nucleotide sequence ID" value="NZ_JBHLUU010000109.1"/>
</dbReference>
<organism evidence="1 2">
    <name type="scientific">Robertmurraya beringensis</name>
    <dbReference type="NCBI Taxonomy" id="641660"/>
    <lineage>
        <taxon>Bacteria</taxon>
        <taxon>Bacillati</taxon>
        <taxon>Bacillota</taxon>
        <taxon>Bacilli</taxon>
        <taxon>Bacillales</taxon>
        <taxon>Bacillaceae</taxon>
        <taxon>Robertmurraya</taxon>
    </lineage>
</organism>
<comment type="caution">
    <text evidence="1">The sequence shown here is derived from an EMBL/GenBank/DDBJ whole genome shotgun (WGS) entry which is preliminary data.</text>
</comment>
<dbReference type="Proteomes" id="UP001589738">
    <property type="component" value="Unassembled WGS sequence"/>
</dbReference>
<protein>
    <submittedName>
        <fullName evidence="1">Uncharacterized protein</fullName>
    </submittedName>
</protein>
<keyword evidence="2" id="KW-1185">Reference proteome</keyword>
<accession>A0ABV6KTK2</accession>
<proteinExistence type="predicted"/>
<evidence type="ECO:0000313" key="2">
    <source>
        <dbReference type="Proteomes" id="UP001589738"/>
    </source>
</evidence>